<keyword evidence="3" id="KW-1185">Reference proteome</keyword>
<dbReference type="AlphaFoldDB" id="A0BW29"/>
<reference evidence="2 3" key="1">
    <citation type="journal article" date="2006" name="Nature">
        <title>Global trends of whole-genome duplications revealed by the ciliate Paramecium tetraurelia.</title>
        <authorList>
            <consortium name="Genoscope"/>
            <person name="Aury J.-M."/>
            <person name="Jaillon O."/>
            <person name="Duret L."/>
            <person name="Noel B."/>
            <person name="Jubin C."/>
            <person name="Porcel B.M."/>
            <person name="Segurens B."/>
            <person name="Daubin V."/>
            <person name="Anthouard V."/>
            <person name="Aiach N."/>
            <person name="Arnaiz O."/>
            <person name="Billaut A."/>
            <person name="Beisson J."/>
            <person name="Blanc I."/>
            <person name="Bouhouche K."/>
            <person name="Camara F."/>
            <person name="Duharcourt S."/>
            <person name="Guigo R."/>
            <person name="Gogendeau D."/>
            <person name="Katinka M."/>
            <person name="Keller A.-M."/>
            <person name="Kissmehl R."/>
            <person name="Klotz C."/>
            <person name="Koll F."/>
            <person name="Le Moue A."/>
            <person name="Lepere C."/>
            <person name="Malinsky S."/>
            <person name="Nowacki M."/>
            <person name="Nowak J.K."/>
            <person name="Plattner H."/>
            <person name="Poulain J."/>
            <person name="Ruiz F."/>
            <person name="Serrano V."/>
            <person name="Zagulski M."/>
            <person name="Dessen P."/>
            <person name="Betermier M."/>
            <person name="Weissenbach J."/>
            <person name="Scarpelli C."/>
            <person name="Schachter V."/>
            <person name="Sperling L."/>
            <person name="Meyer E."/>
            <person name="Cohen J."/>
            <person name="Wincker P."/>
        </authorList>
    </citation>
    <scope>NUCLEOTIDE SEQUENCE [LARGE SCALE GENOMIC DNA]</scope>
    <source>
        <strain evidence="2 3">Stock d4-2</strain>
    </source>
</reference>
<dbReference type="Proteomes" id="UP000000600">
    <property type="component" value="Unassembled WGS sequence"/>
</dbReference>
<dbReference type="HOGENOM" id="CLU_1681303_0_0_1"/>
<dbReference type="GeneID" id="5015932"/>
<evidence type="ECO:0000313" key="3">
    <source>
        <dbReference type="Proteomes" id="UP000000600"/>
    </source>
</evidence>
<accession>A0BW29</accession>
<dbReference type="EMBL" id="CT868021">
    <property type="protein sequence ID" value="CAK62746.1"/>
    <property type="molecule type" value="Genomic_DNA"/>
</dbReference>
<evidence type="ECO:0000256" key="1">
    <source>
        <dbReference type="SAM" id="MobiDB-lite"/>
    </source>
</evidence>
<dbReference type="RefSeq" id="XP_001430144.1">
    <property type="nucleotide sequence ID" value="XM_001430107.1"/>
</dbReference>
<dbReference type="InParanoid" id="A0BW29"/>
<proteinExistence type="predicted"/>
<organism evidence="2 3">
    <name type="scientific">Paramecium tetraurelia</name>
    <dbReference type="NCBI Taxonomy" id="5888"/>
    <lineage>
        <taxon>Eukaryota</taxon>
        <taxon>Sar</taxon>
        <taxon>Alveolata</taxon>
        <taxon>Ciliophora</taxon>
        <taxon>Intramacronucleata</taxon>
        <taxon>Oligohymenophorea</taxon>
        <taxon>Peniculida</taxon>
        <taxon>Parameciidae</taxon>
        <taxon>Paramecium</taxon>
    </lineage>
</organism>
<evidence type="ECO:0000313" key="2">
    <source>
        <dbReference type="EMBL" id="CAK62746.1"/>
    </source>
</evidence>
<evidence type="ECO:0008006" key="4">
    <source>
        <dbReference type="Google" id="ProtNLM"/>
    </source>
</evidence>
<gene>
    <name evidence="2" type="ORF">GSPATT00032598001</name>
</gene>
<name>A0BW29_PARTE</name>
<protein>
    <recommendedName>
        <fullName evidence="4">Transmembrane protein</fullName>
    </recommendedName>
</protein>
<feature type="compositionally biased region" description="Polar residues" evidence="1">
    <location>
        <begin position="144"/>
        <end position="157"/>
    </location>
</feature>
<feature type="region of interest" description="Disordered" evidence="1">
    <location>
        <begin position="137"/>
        <end position="157"/>
    </location>
</feature>
<dbReference type="KEGG" id="ptm:GSPATT00032598001"/>
<sequence>MQHNDQSLWQFNYIVSSAKKSYFLELSITKTINAYLIITINQQYKCYIIEQETQKQKKVLNARAQSLQLITTSINGDIMYRQLAPSYRLVIKRYILEVMTIIFKQDLNFREEQKLIKIWKVSLTRVKQEITHKLHEEQAKQMPKCNQKQAPISQYFK</sequence>